<dbReference type="EMBL" id="JAUJDW010000002">
    <property type="protein sequence ID" value="KAK0664094.1"/>
    <property type="molecule type" value="Genomic_DNA"/>
</dbReference>
<proteinExistence type="predicted"/>
<accession>A0AA39Z5N3</accession>
<protein>
    <submittedName>
        <fullName evidence="2">LisH domain-containing protein</fullName>
    </submittedName>
</protein>
<organism evidence="2 3">
    <name type="scientific">Lasiodiplodia hormozganensis</name>
    <dbReference type="NCBI Taxonomy" id="869390"/>
    <lineage>
        <taxon>Eukaryota</taxon>
        <taxon>Fungi</taxon>
        <taxon>Dikarya</taxon>
        <taxon>Ascomycota</taxon>
        <taxon>Pezizomycotina</taxon>
        <taxon>Dothideomycetes</taxon>
        <taxon>Dothideomycetes incertae sedis</taxon>
        <taxon>Botryosphaeriales</taxon>
        <taxon>Botryosphaeriaceae</taxon>
        <taxon>Lasiodiplodia</taxon>
    </lineage>
</organism>
<name>A0AA39Z5N3_9PEZI</name>
<evidence type="ECO:0000256" key="1">
    <source>
        <dbReference type="SAM" id="MobiDB-lite"/>
    </source>
</evidence>
<evidence type="ECO:0000313" key="3">
    <source>
        <dbReference type="Proteomes" id="UP001175001"/>
    </source>
</evidence>
<feature type="region of interest" description="Disordered" evidence="1">
    <location>
        <begin position="23"/>
        <end position="59"/>
    </location>
</feature>
<dbReference type="Proteomes" id="UP001175001">
    <property type="component" value="Unassembled WGS sequence"/>
</dbReference>
<feature type="compositionally biased region" description="Polar residues" evidence="1">
    <location>
        <begin position="205"/>
        <end position="221"/>
    </location>
</feature>
<feature type="region of interest" description="Disordered" evidence="1">
    <location>
        <begin position="85"/>
        <end position="268"/>
    </location>
</feature>
<feature type="compositionally biased region" description="Low complexity" evidence="1">
    <location>
        <begin position="38"/>
        <end position="49"/>
    </location>
</feature>
<dbReference type="AlphaFoldDB" id="A0AA39Z5N3"/>
<gene>
    <name evidence="2" type="ORF">DIS24_g532</name>
</gene>
<reference evidence="2" key="1">
    <citation type="submission" date="2023-06" db="EMBL/GenBank/DDBJ databases">
        <title>Multi-omics analyses reveal the molecular pathogenesis toolkit of Lasiodiplodia hormozganensis, a cross-kingdom pathogen.</title>
        <authorList>
            <person name="Felix C."/>
            <person name="Meneses R."/>
            <person name="Goncalves M.F.M."/>
            <person name="Tilleman L."/>
            <person name="Duarte A.S."/>
            <person name="Jorrin-Novo J.V."/>
            <person name="Van De Peer Y."/>
            <person name="Deforce D."/>
            <person name="Van Nieuwerburgh F."/>
            <person name="Esteves A.C."/>
            <person name="Alves A."/>
        </authorList>
    </citation>
    <scope>NUCLEOTIDE SEQUENCE</scope>
    <source>
        <strain evidence="2">CBS 339.90</strain>
    </source>
</reference>
<feature type="compositionally biased region" description="Basic and acidic residues" evidence="1">
    <location>
        <begin position="85"/>
        <end position="201"/>
    </location>
</feature>
<evidence type="ECO:0000313" key="2">
    <source>
        <dbReference type="EMBL" id="KAK0664094.1"/>
    </source>
</evidence>
<sequence length="268" mass="29417">MVLARSTVLRTAAQQLARPVARASFRSAGRQQPWQRISQSVSRRAYSSSHGGSGHTQAKSDLPWLIGSVALGVPGTWWMLQPGEAHHDAHHEKHEEKHEEPKEEAPKEEPKEEPKKEEPKEEPKAEAKEESKEESKDESKEQPKEEAPKEDSSEDKNTRSSQDDAKEGVSKKRIDSDNRKEIGSGDSKADAEGSAKDKPAPSKEPLSQNQTSGKQQGVSNTDTRHSTDVDNDPSKSKKSEGGVDTAKSKGTISPNRPADEENEKSESS</sequence>
<keyword evidence="3" id="KW-1185">Reference proteome</keyword>
<feature type="compositionally biased region" description="Basic and acidic residues" evidence="1">
    <location>
        <begin position="222"/>
        <end position="241"/>
    </location>
</feature>
<comment type="caution">
    <text evidence="2">The sequence shown here is derived from an EMBL/GenBank/DDBJ whole genome shotgun (WGS) entry which is preliminary data.</text>
</comment>